<evidence type="ECO:0000313" key="4">
    <source>
        <dbReference type="EMBL" id="MBS9476526.1"/>
    </source>
</evidence>
<dbReference type="InterPro" id="IPR005656">
    <property type="entry name" value="MmgE_PrpD"/>
</dbReference>
<organism evidence="4 5">
    <name type="scientific">Ancylobacter radicis</name>
    <dbReference type="NCBI Taxonomy" id="2836179"/>
    <lineage>
        <taxon>Bacteria</taxon>
        <taxon>Pseudomonadati</taxon>
        <taxon>Pseudomonadota</taxon>
        <taxon>Alphaproteobacteria</taxon>
        <taxon>Hyphomicrobiales</taxon>
        <taxon>Xanthobacteraceae</taxon>
        <taxon>Ancylobacter</taxon>
    </lineage>
</organism>
<accession>A0ABS5R4C5</accession>
<comment type="similarity">
    <text evidence="1">Belongs to the PrpD family.</text>
</comment>
<feature type="domain" description="MmgE/PrpD C-terminal" evidence="3">
    <location>
        <begin position="288"/>
        <end position="450"/>
    </location>
</feature>
<dbReference type="PANTHER" id="PTHR16943:SF8">
    <property type="entry name" value="2-METHYLCITRATE DEHYDRATASE"/>
    <property type="match status" value="1"/>
</dbReference>
<dbReference type="PANTHER" id="PTHR16943">
    <property type="entry name" value="2-METHYLCITRATE DEHYDRATASE-RELATED"/>
    <property type="match status" value="1"/>
</dbReference>
<evidence type="ECO:0000256" key="1">
    <source>
        <dbReference type="ARBA" id="ARBA00006174"/>
    </source>
</evidence>
<protein>
    <submittedName>
        <fullName evidence="4">MmgE/PrpD family protein</fullName>
    </submittedName>
</protein>
<dbReference type="InterPro" id="IPR036148">
    <property type="entry name" value="MmgE/PrpD_sf"/>
</dbReference>
<dbReference type="RefSeq" id="WP_213754355.1">
    <property type="nucleotide sequence ID" value="NZ_JAHCQH010000014.1"/>
</dbReference>
<feature type="domain" description="MmgE/PrpD N-terminal" evidence="2">
    <location>
        <begin position="17"/>
        <end position="263"/>
    </location>
</feature>
<reference evidence="4" key="1">
    <citation type="submission" date="2021-05" db="EMBL/GenBank/DDBJ databases">
        <authorList>
            <person name="Sun Q."/>
            <person name="Inoue M."/>
        </authorList>
    </citation>
    <scope>NUCLEOTIDE SEQUENCE</scope>
    <source>
        <strain evidence="4">VKM B-3255</strain>
    </source>
</reference>
<sequence length="475" mass="50139">MTAPSSPDADGSGLTAAISRFAAGFDGAAIPATIRAKARTHILDSIGCGLAGASTEMQRRILAATRIEARPGPCRVLGESEGLGPVAAAFVNAAAMNALDFDDGLDDEMGRGMGHPGASIVAAALSACFERTVTGADFVTAVALAYEVNNRLIRAMQPSIERFRLVYGVCQHQAIGAAIAYGRLMDLDDAAMENALGFAGTFANVPSLRKYNWERRPLVTFKDFLAPAAEAGVRGVSLHRAGLVGAKAILDGPSGLWRMLGSDRFEPERLTEGLGQNWTLGFNTLKPYPACRWMHTTLDAFETLLAEHTIPADAIEAITVHTDAALRRDFMDGSPLSINDAQFSFPYTLAALALRLDRSRWYDAGPMTSPVLRALAGRVSGVVDAEASELMNGQRRPAGRVDIRLKDGTAYGSPLVVDAPGGVRRPLPDSVVAEKFLGNARVALGAESAADLLGLIARIETVPDLGAALSRHGCG</sequence>
<dbReference type="EMBL" id="JAHCQH010000014">
    <property type="protein sequence ID" value="MBS9476526.1"/>
    <property type="molecule type" value="Genomic_DNA"/>
</dbReference>
<name>A0ABS5R4C5_9HYPH</name>
<dbReference type="InterPro" id="IPR045337">
    <property type="entry name" value="MmgE_PrpD_C"/>
</dbReference>
<dbReference type="InterPro" id="IPR042183">
    <property type="entry name" value="MmgE/PrpD_sf_1"/>
</dbReference>
<dbReference type="Pfam" id="PF03972">
    <property type="entry name" value="MmgE_PrpD_N"/>
    <property type="match status" value="1"/>
</dbReference>
<dbReference type="Gene3D" id="3.30.1330.120">
    <property type="entry name" value="2-methylcitrate dehydratase PrpD"/>
    <property type="match status" value="1"/>
</dbReference>
<dbReference type="Pfam" id="PF19305">
    <property type="entry name" value="MmgE_PrpD_C"/>
    <property type="match status" value="1"/>
</dbReference>
<evidence type="ECO:0000313" key="5">
    <source>
        <dbReference type="Proteomes" id="UP001166585"/>
    </source>
</evidence>
<comment type="caution">
    <text evidence="4">The sequence shown here is derived from an EMBL/GenBank/DDBJ whole genome shotgun (WGS) entry which is preliminary data.</text>
</comment>
<dbReference type="InterPro" id="IPR045336">
    <property type="entry name" value="MmgE_PrpD_N"/>
</dbReference>
<evidence type="ECO:0000259" key="3">
    <source>
        <dbReference type="Pfam" id="PF19305"/>
    </source>
</evidence>
<dbReference type="InterPro" id="IPR042188">
    <property type="entry name" value="MmgE/PrpD_sf_2"/>
</dbReference>
<dbReference type="Gene3D" id="1.10.4100.10">
    <property type="entry name" value="2-methylcitrate dehydratase PrpD"/>
    <property type="match status" value="1"/>
</dbReference>
<dbReference type="SUPFAM" id="SSF103378">
    <property type="entry name" value="2-methylcitrate dehydratase PrpD"/>
    <property type="match status" value="1"/>
</dbReference>
<keyword evidence="5" id="KW-1185">Reference proteome</keyword>
<evidence type="ECO:0000259" key="2">
    <source>
        <dbReference type="Pfam" id="PF03972"/>
    </source>
</evidence>
<dbReference type="Proteomes" id="UP001166585">
    <property type="component" value="Unassembled WGS sequence"/>
</dbReference>
<gene>
    <name evidence="4" type="ORF">KIP89_05350</name>
</gene>
<proteinExistence type="inferred from homology"/>